<dbReference type="EMBL" id="MLJW01004521">
    <property type="protein sequence ID" value="OIQ69813.1"/>
    <property type="molecule type" value="Genomic_DNA"/>
</dbReference>
<evidence type="ECO:0000256" key="3">
    <source>
        <dbReference type="ARBA" id="ARBA00014701"/>
    </source>
</evidence>
<sequence length="314" mass="31977">MSLTIGIDVGGTKILGGIVDADGKILAKARQDTPASGGVALLTAIAAVANELAAKEKIEAVGLSIAGFVSSDRSTMLATPNIAGLNGVQLKHPLEDAIKLPVRVENDANAAAWGETVFGAGRGCDHLMMLTIGTGIGGGIVTDGKLYRGAFGVAAEFGHMRMVPNGLRCGCGSDGCFEKYASGTALLRIAKELAQADVAGAGRLLALGDGTPNGIQGEHITEAALAGDEVALRAFAEIGEWLGTGIAMLSVILDPERVIIGGGVIESAELLLAPTRNALMRHLPYVDRRPAATIVPAELGNDAGLVGAADLARR</sequence>
<evidence type="ECO:0000256" key="2">
    <source>
        <dbReference type="ARBA" id="ARBA00012323"/>
    </source>
</evidence>
<organism evidence="9">
    <name type="scientific">mine drainage metagenome</name>
    <dbReference type="NCBI Taxonomy" id="410659"/>
    <lineage>
        <taxon>unclassified sequences</taxon>
        <taxon>metagenomes</taxon>
        <taxon>ecological metagenomes</taxon>
    </lineage>
</organism>
<dbReference type="Gene3D" id="3.30.420.40">
    <property type="match status" value="2"/>
</dbReference>
<evidence type="ECO:0000256" key="6">
    <source>
        <dbReference type="ARBA" id="ARBA00022777"/>
    </source>
</evidence>
<dbReference type="NCBIfam" id="TIGR00744">
    <property type="entry name" value="ROK_glcA_fam"/>
    <property type="match status" value="1"/>
</dbReference>
<dbReference type="EC" id="2.7.1.2" evidence="2"/>
<reference evidence="9" key="1">
    <citation type="submission" date="2016-10" db="EMBL/GenBank/DDBJ databases">
        <title>Sequence of Gallionella enrichment culture.</title>
        <authorList>
            <person name="Poehlein A."/>
            <person name="Muehling M."/>
            <person name="Daniel R."/>
        </authorList>
    </citation>
    <scope>NUCLEOTIDE SEQUENCE</scope>
</reference>
<dbReference type="InterPro" id="IPR004654">
    <property type="entry name" value="ROK_glcA"/>
</dbReference>
<evidence type="ECO:0000256" key="8">
    <source>
        <dbReference type="ARBA" id="ARBA00032386"/>
    </source>
</evidence>
<dbReference type="GO" id="GO:0006096">
    <property type="term" value="P:glycolytic process"/>
    <property type="evidence" value="ECO:0007669"/>
    <property type="project" value="InterPro"/>
</dbReference>
<comment type="caution">
    <text evidence="9">The sequence shown here is derived from an EMBL/GenBank/DDBJ whole genome shotgun (WGS) entry which is preliminary data.</text>
</comment>
<dbReference type="PANTHER" id="PTHR18964:SF173">
    <property type="entry name" value="GLUCOKINASE"/>
    <property type="match status" value="1"/>
</dbReference>
<comment type="similarity">
    <text evidence="1">Belongs to the ROK (NagC/XylR) family.</text>
</comment>
<evidence type="ECO:0000256" key="7">
    <source>
        <dbReference type="ARBA" id="ARBA00022840"/>
    </source>
</evidence>
<dbReference type="AlphaFoldDB" id="A0A1J5Q1R9"/>
<dbReference type="SUPFAM" id="SSF53067">
    <property type="entry name" value="Actin-like ATPase domain"/>
    <property type="match status" value="1"/>
</dbReference>
<evidence type="ECO:0000256" key="5">
    <source>
        <dbReference type="ARBA" id="ARBA00022741"/>
    </source>
</evidence>
<dbReference type="Pfam" id="PF00480">
    <property type="entry name" value="ROK"/>
    <property type="match status" value="1"/>
</dbReference>
<keyword evidence="6 9" id="KW-0418">Kinase</keyword>
<dbReference type="InterPro" id="IPR000600">
    <property type="entry name" value="ROK"/>
</dbReference>
<name>A0A1J5Q1R9_9ZZZZ</name>
<proteinExistence type="inferred from homology"/>
<dbReference type="CDD" id="cd24061">
    <property type="entry name" value="ASKHA_NBD_ROK_SgGLK-like"/>
    <property type="match status" value="1"/>
</dbReference>
<dbReference type="InterPro" id="IPR049874">
    <property type="entry name" value="ROK_cs"/>
</dbReference>
<accession>A0A1J5Q1R9</accession>
<dbReference type="GO" id="GO:0005524">
    <property type="term" value="F:ATP binding"/>
    <property type="evidence" value="ECO:0007669"/>
    <property type="project" value="UniProtKB-KW"/>
</dbReference>
<evidence type="ECO:0000256" key="4">
    <source>
        <dbReference type="ARBA" id="ARBA00022679"/>
    </source>
</evidence>
<keyword evidence="7" id="KW-0067">ATP-binding</keyword>
<dbReference type="PROSITE" id="PS01125">
    <property type="entry name" value="ROK"/>
    <property type="match status" value="1"/>
</dbReference>
<keyword evidence="5" id="KW-0547">Nucleotide-binding</keyword>
<gene>
    <name evidence="9" type="primary">glkA_2</name>
    <name evidence="9" type="ORF">GALL_485830</name>
</gene>
<dbReference type="GO" id="GO:0005737">
    <property type="term" value="C:cytoplasm"/>
    <property type="evidence" value="ECO:0007669"/>
    <property type="project" value="InterPro"/>
</dbReference>
<dbReference type="PANTHER" id="PTHR18964">
    <property type="entry name" value="ROK (REPRESSOR, ORF, KINASE) FAMILY"/>
    <property type="match status" value="1"/>
</dbReference>
<dbReference type="GO" id="GO:0004340">
    <property type="term" value="F:glucokinase activity"/>
    <property type="evidence" value="ECO:0007669"/>
    <property type="project" value="UniProtKB-EC"/>
</dbReference>
<dbReference type="InterPro" id="IPR043129">
    <property type="entry name" value="ATPase_NBD"/>
</dbReference>
<evidence type="ECO:0000256" key="1">
    <source>
        <dbReference type="ARBA" id="ARBA00006479"/>
    </source>
</evidence>
<keyword evidence="4 9" id="KW-0808">Transferase</keyword>
<evidence type="ECO:0000313" key="9">
    <source>
        <dbReference type="EMBL" id="OIQ69813.1"/>
    </source>
</evidence>
<protein>
    <recommendedName>
        <fullName evidence="3">Glucokinase</fullName>
        <ecNumber evidence="2">2.7.1.2</ecNumber>
    </recommendedName>
    <alternativeName>
        <fullName evidence="8">Glucose kinase</fullName>
    </alternativeName>
</protein>